<comment type="similarity">
    <text evidence="5">Belongs to the ABC-2 integral membrane protein family.</text>
</comment>
<keyword evidence="5" id="KW-0813">Transport</keyword>
<proteinExistence type="inferred from homology"/>
<dbReference type="InterPro" id="IPR047817">
    <property type="entry name" value="ABC2_TM_bact-type"/>
</dbReference>
<dbReference type="RefSeq" id="WP_142765928.1">
    <property type="nucleotide sequence ID" value="NZ_CP041356.1"/>
</dbReference>
<gene>
    <name evidence="7" type="ORF">FLP15_02945</name>
</gene>
<protein>
    <recommendedName>
        <fullName evidence="5">Transport permease protein</fullName>
    </recommendedName>
</protein>
<keyword evidence="4 5" id="KW-0472">Membrane</keyword>
<name>A0A514Z6Y5_9LACT</name>
<evidence type="ECO:0000313" key="8">
    <source>
        <dbReference type="Proteomes" id="UP000315128"/>
    </source>
</evidence>
<dbReference type="AlphaFoldDB" id="A0A514Z6Y5"/>
<dbReference type="PANTHER" id="PTHR43229">
    <property type="entry name" value="NODULATION PROTEIN J"/>
    <property type="match status" value="1"/>
</dbReference>
<sequence>MQASTKLTPTTQKHKSYISSIIHDSWIMAGRAFAKTQHNPEQLFDVVGMPIFFMVLFTYIFGGAIAGNFKAYLVTIVPGILIQTLINASSGTGVQLREDMETGVFDRFRSLPIARISPFAGLLIADILRYAIAAIVSVMTGLALGWRPTAGYGWLFAGILLVIFATWALSWIFAMVGLLIKSAATISGVSMPLTMGLTFLSSAFVPISSLPKWLQHFANANPITFLINAFKEMVNHGTFSHDAFMVILISLAIVVVMAPLTILVYNKKA</sequence>
<dbReference type="GO" id="GO:0043190">
    <property type="term" value="C:ATP-binding cassette (ABC) transporter complex"/>
    <property type="evidence" value="ECO:0007669"/>
    <property type="project" value="InterPro"/>
</dbReference>
<dbReference type="PIRSF" id="PIRSF006648">
    <property type="entry name" value="DrrB"/>
    <property type="match status" value="1"/>
</dbReference>
<evidence type="ECO:0000256" key="2">
    <source>
        <dbReference type="ARBA" id="ARBA00022692"/>
    </source>
</evidence>
<feature type="transmembrane region" description="Helical" evidence="5">
    <location>
        <begin position="243"/>
        <end position="265"/>
    </location>
</feature>
<dbReference type="PANTHER" id="PTHR43229:SF2">
    <property type="entry name" value="NODULATION PROTEIN J"/>
    <property type="match status" value="1"/>
</dbReference>
<accession>A0A514Z6Y5</accession>
<keyword evidence="5" id="KW-1003">Cell membrane</keyword>
<dbReference type="EMBL" id="CP041356">
    <property type="protein sequence ID" value="QDK70313.1"/>
    <property type="molecule type" value="Genomic_DNA"/>
</dbReference>
<evidence type="ECO:0000313" key="7">
    <source>
        <dbReference type="EMBL" id="QDK70313.1"/>
    </source>
</evidence>
<dbReference type="PROSITE" id="PS51012">
    <property type="entry name" value="ABC_TM2"/>
    <property type="match status" value="1"/>
</dbReference>
<feature type="transmembrane region" description="Helical" evidence="5">
    <location>
        <begin position="71"/>
        <end position="88"/>
    </location>
</feature>
<dbReference type="KEGG" id="lack:FLP15_02945"/>
<dbReference type="InterPro" id="IPR000412">
    <property type="entry name" value="ABC_2_transport"/>
</dbReference>
<keyword evidence="3 5" id="KW-1133">Transmembrane helix</keyword>
<feature type="transmembrane region" description="Helical" evidence="5">
    <location>
        <begin position="152"/>
        <end position="174"/>
    </location>
</feature>
<feature type="domain" description="ABC transmembrane type-2" evidence="6">
    <location>
        <begin position="41"/>
        <end position="268"/>
    </location>
</feature>
<dbReference type="InterPro" id="IPR013525">
    <property type="entry name" value="ABC2_TM"/>
</dbReference>
<reference evidence="7 8" key="1">
    <citation type="submission" date="2019-07" db="EMBL/GenBank/DDBJ databases">
        <title>Genome sequencing of KACC 19320.</title>
        <authorList>
            <person name="Heo J."/>
            <person name="Kim S.-J."/>
            <person name="Kim J.-S."/>
            <person name="Hong S.-B."/>
            <person name="Kwon S.-W."/>
        </authorList>
    </citation>
    <scope>NUCLEOTIDE SEQUENCE [LARGE SCALE GENOMIC DNA]</scope>
    <source>
        <strain evidence="7 8">KACC 19320</strain>
    </source>
</reference>
<feature type="transmembrane region" description="Helical" evidence="5">
    <location>
        <begin position="43"/>
        <end position="65"/>
    </location>
</feature>
<evidence type="ECO:0000259" key="6">
    <source>
        <dbReference type="PROSITE" id="PS51012"/>
    </source>
</evidence>
<organism evidence="7 8">
    <name type="scientific">Lactococcus protaetiae</name>
    <dbReference type="NCBI Taxonomy" id="2592653"/>
    <lineage>
        <taxon>Bacteria</taxon>
        <taxon>Bacillati</taxon>
        <taxon>Bacillota</taxon>
        <taxon>Bacilli</taxon>
        <taxon>Lactobacillales</taxon>
        <taxon>Streptococcaceae</taxon>
        <taxon>Lactococcus</taxon>
    </lineage>
</organism>
<keyword evidence="2 5" id="KW-0812">Transmembrane</keyword>
<evidence type="ECO:0000256" key="5">
    <source>
        <dbReference type="RuleBase" id="RU361157"/>
    </source>
</evidence>
<comment type="subcellular location">
    <subcellularLocation>
        <location evidence="5">Cell membrane</location>
        <topology evidence="5">Multi-pass membrane protein</topology>
    </subcellularLocation>
    <subcellularLocation>
        <location evidence="1">Membrane</location>
        <topology evidence="1">Multi-pass membrane protein</topology>
    </subcellularLocation>
</comment>
<evidence type="ECO:0000256" key="4">
    <source>
        <dbReference type="ARBA" id="ARBA00023136"/>
    </source>
</evidence>
<evidence type="ECO:0000256" key="1">
    <source>
        <dbReference type="ARBA" id="ARBA00004141"/>
    </source>
</evidence>
<evidence type="ECO:0000256" key="3">
    <source>
        <dbReference type="ARBA" id="ARBA00022989"/>
    </source>
</evidence>
<feature type="transmembrane region" description="Helical" evidence="5">
    <location>
        <begin position="186"/>
        <end position="207"/>
    </location>
</feature>
<dbReference type="GO" id="GO:0140359">
    <property type="term" value="F:ABC-type transporter activity"/>
    <property type="evidence" value="ECO:0007669"/>
    <property type="project" value="InterPro"/>
</dbReference>
<dbReference type="OrthoDB" id="670210at2"/>
<keyword evidence="8" id="KW-1185">Reference proteome</keyword>
<dbReference type="Proteomes" id="UP000315128">
    <property type="component" value="Chromosome"/>
</dbReference>
<dbReference type="InterPro" id="IPR051784">
    <property type="entry name" value="Nod_factor_ABC_transporter"/>
</dbReference>
<dbReference type="Pfam" id="PF01061">
    <property type="entry name" value="ABC2_membrane"/>
    <property type="match status" value="1"/>
</dbReference>
<feature type="transmembrane region" description="Helical" evidence="5">
    <location>
        <begin position="119"/>
        <end position="146"/>
    </location>
</feature>